<evidence type="ECO:0000259" key="4">
    <source>
        <dbReference type="PROSITE" id="PS51511"/>
    </source>
</evidence>
<keyword evidence="5" id="KW-1185">Reference proteome</keyword>
<feature type="compositionally biased region" description="Polar residues" evidence="3">
    <location>
        <begin position="202"/>
        <end position="211"/>
    </location>
</feature>
<dbReference type="Proteomes" id="UP000694923">
    <property type="component" value="Unplaced"/>
</dbReference>
<evidence type="ECO:0000313" key="6">
    <source>
        <dbReference type="RefSeq" id="XP_008586177.1"/>
    </source>
</evidence>
<dbReference type="SUPFAM" id="SSF144270">
    <property type="entry name" value="Eferin C-derminal domain-like"/>
    <property type="match status" value="1"/>
</dbReference>
<keyword evidence="2" id="KW-0597">Phosphoprotein</keyword>
<feature type="domain" description="FIP-RBD" evidence="4">
    <location>
        <begin position="256"/>
        <end position="318"/>
    </location>
</feature>
<reference evidence="6" key="1">
    <citation type="submission" date="2025-08" db="UniProtKB">
        <authorList>
            <consortium name="RefSeq"/>
        </authorList>
    </citation>
    <scope>IDENTIFICATION</scope>
</reference>
<organism evidence="5 6">
    <name type="scientific">Galeopterus variegatus</name>
    <name type="common">Malayan flying lemur</name>
    <name type="synonym">Cynocephalus variegatus</name>
    <dbReference type="NCBI Taxonomy" id="482537"/>
    <lineage>
        <taxon>Eukaryota</taxon>
        <taxon>Metazoa</taxon>
        <taxon>Chordata</taxon>
        <taxon>Craniata</taxon>
        <taxon>Vertebrata</taxon>
        <taxon>Euteleostomi</taxon>
        <taxon>Mammalia</taxon>
        <taxon>Eutheria</taxon>
        <taxon>Euarchontoglires</taxon>
        <taxon>Dermoptera</taxon>
        <taxon>Cynocephalidae</taxon>
        <taxon>Galeopterus</taxon>
    </lineage>
</organism>
<evidence type="ECO:0000256" key="3">
    <source>
        <dbReference type="SAM" id="MobiDB-lite"/>
    </source>
</evidence>
<feature type="region of interest" description="Disordered" evidence="3">
    <location>
        <begin position="202"/>
        <end position="221"/>
    </location>
</feature>
<dbReference type="InterPro" id="IPR019018">
    <property type="entry name" value="Rab-bd_FIP-RBD"/>
</dbReference>
<name>A0ABM0RZY6_GALVR</name>
<keyword evidence="1" id="KW-0813">Transport</keyword>
<dbReference type="Gene3D" id="1.20.5.2440">
    <property type="match status" value="1"/>
</dbReference>
<dbReference type="Pfam" id="PF09457">
    <property type="entry name" value="RBD-FIP"/>
    <property type="match status" value="1"/>
</dbReference>
<dbReference type="InterPro" id="IPR037245">
    <property type="entry name" value="FIP-RBD_C_sf"/>
</dbReference>
<evidence type="ECO:0000256" key="2">
    <source>
        <dbReference type="ARBA" id="ARBA00022553"/>
    </source>
</evidence>
<feature type="non-terminal residue" evidence="6">
    <location>
        <position position="1"/>
    </location>
</feature>
<dbReference type="GeneID" id="103603439"/>
<sequence length="328" mass="34400">SDLQSPSDVKSPAMAELNLTLPSIPEVASDDERGDQAEDGRKTAELAPAQVGASSLSTSPPCPEEGRGPVPAGDLRDFGTEAPTAAIDAPLVQATAPGGHMPQHGESSSLDKQLPGPGGGEEEKPKGSGRPGQPAGLSLDSAVASPPLSETFPATHSFPSSPCSDTHHTSTAESPKKVTAEGCAGKVDSFGKRKPLLQAWVSPSETRTGSAQPGAHRLHPVKPMSTTATKIANSSLGTATIISENLINEAMTKSPKKYSPSDPAFAYAQLTHDELIQLVLRQKETISRKEFQVRELEDYIDNLLVRVMEETPNILRIPAQAGKKAGKV</sequence>
<feature type="compositionally biased region" description="Basic and acidic residues" evidence="3">
    <location>
        <begin position="165"/>
        <end position="179"/>
    </location>
</feature>
<dbReference type="PANTHER" id="PTHR15746:SF22">
    <property type="entry name" value="RAB11 FAMILY-INTERACTING PROTEIN 1"/>
    <property type="match status" value="1"/>
</dbReference>
<accession>A0ABM0RZY6</accession>
<dbReference type="InterPro" id="IPR037789">
    <property type="entry name" value="FIP_classI"/>
</dbReference>
<feature type="region of interest" description="Disordered" evidence="3">
    <location>
        <begin position="1"/>
        <end position="179"/>
    </location>
</feature>
<dbReference type="RefSeq" id="XP_008586177.1">
    <property type="nucleotide sequence ID" value="XM_008587955.1"/>
</dbReference>
<dbReference type="PANTHER" id="PTHR15746">
    <property type="entry name" value="RAB11-RELATED"/>
    <property type="match status" value="1"/>
</dbReference>
<gene>
    <name evidence="6" type="primary">RAB11FIP1</name>
</gene>
<proteinExistence type="predicted"/>
<feature type="compositionally biased region" description="Polar residues" evidence="3">
    <location>
        <begin position="152"/>
        <end position="164"/>
    </location>
</feature>
<evidence type="ECO:0000256" key="1">
    <source>
        <dbReference type="ARBA" id="ARBA00022448"/>
    </source>
</evidence>
<evidence type="ECO:0000313" key="5">
    <source>
        <dbReference type="Proteomes" id="UP000694923"/>
    </source>
</evidence>
<dbReference type="PROSITE" id="PS51511">
    <property type="entry name" value="FIP_RBD"/>
    <property type="match status" value="1"/>
</dbReference>
<protein>
    <submittedName>
        <fullName evidence="6">Rab11 family-interacting protein 1</fullName>
    </submittedName>
</protein>
<feature type="compositionally biased region" description="Basic and acidic residues" evidence="3">
    <location>
        <begin position="30"/>
        <end position="44"/>
    </location>
</feature>